<reference evidence="1" key="1">
    <citation type="journal article" date="2014" name="Int. J. Syst. Evol. Microbiol.">
        <title>Complete genome sequence of Corynebacterium casei LMG S-19264T (=DSM 44701T), isolated from a smear-ripened cheese.</title>
        <authorList>
            <consortium name="US DOE Joint Genome Institute (JGI-PGF)"/>
            <person name="Walter F."/>
            <person name="Albersmeier A."/>
            <person name="Kalinowski J."/>
            <person name="Ruckert C."/>
        </authorList>
    </citation>
    <scope>NUCLEOTIDE SEQUENCE</scope>
    <source>
        <strain evidence="1">JCM 4834</strain>
    </source>
</reference>
<sequence length="144" mass="16091">MVSVERSFTVDRPLPVLVDYLKDFARAEDWDPGTTSCVRLDDGPVRVGSSWRNVSVFRGRETSLVYRLVRWDADHLTFVGENSSVTTTDDLSLRSTGTGVTEVVYRARLDFKGLIKLAEPFLRKDVERLADGVEAVMPGVLARA</sequence>
<name>A0A5P2UTA4_9ACTN</name>
<dbReference type="EMBL" id="CP023701">
    <property type="protein sequence ID" value="QEU82353.1"/>
    <property type="molecule type" value="Genomic_DNA"/>
</dbReference>
<dbReference type="OrthoDB" id="3371087at2"/>
<evidence type="ECO:0000313" key="1">
    <source>
        <dbReference type="EMBL" id="GGZ70215.1"/>
    </source>
</evidence>
<dbReference type="RefSeq" id="WP_150521361.1">
    <property type="nucleotide sequence ID" value="NZ_BMVX01000011.1"/>
</dbReference>
<dbReference type="Proteomes" id="UP000634660">
    <property type="component" value="Unassembled WGS sequence"/>
</dbReference>
<keyword evidence="3" id="KW-1185">Reference proteome</keyword>
<dbReference type="Pfam" id="PF10604">
    <property type="entry name" value="Polyketide_cyc2"/>
    <property type="match status" value="1"/>
</dbReference>
<protein>
    <submittedName>
        <fullName evidence="2">Polyketide cyclase</fullName>
    </submittedName>
</protein>
<dbReference type="AlphaFoldDB" id="A0A5P2UTA4"/>
<organism evidence="2 3">
    <name type="scientific">Streptomyces subrutilus</name>
    <dbReference type="NCBI Taxonomy" id="36818"/>
    <lineage>
        <taxon>Bacteria</taxon>
        <taxon>Bacillati</taxon>
        <taxon>Actinomycetota</taxon>
        <taxon>Actinomycetes</taxon>
        <taxon>Kitasatosporales</taxon>
        <taxon>Streptomycetaceae</taxon>
        <taxon>Streptomyces</taxon>
    </lineage>
</organism>
<dbReference type="SUPFAM" id="SSF55961">
    <property type="entry name" value="Bet v1-like"/>
    <property type="match status" value="1"/>
</dbReference>
<gene>
    <name evidence="2" type="ORF">CP968_32450</name>
    <name evidence="1" type="ORF">GCM10010371_32620</name>
</gene>
<dbReference type="KEGG" id="ssub:CP968_32450"/>
<evidence type="ECO:0000313" key="2">
    <source>
        <dbReference type="EMBL" id="QEU82353.1"/>
    </source>
</evidence>
<accession>A0A5P2UTA4</accession>
<proteinExistence type="predicted"/>
<dbReference type="InterPro" id="IPR023393">
    <property type="entry name" value="START-like_dom_sf"/>
</dbReference>
<reference evidence="2 3" key="2">
    <citation type="submission" date="2017-09" db="EMBL/GenBank/DDBJ databases">
        <authorList>
            <person name="Lee N."/>
            <person name="Cho B.-K."/>
        </authorList>
    </citation>
    <scope>NUCLEOTIDE SEQUENCE [LARGE SCALE GENOMIC DNA]</scope>
    <source>
        <strain evidence="2 3">ATCC 27467</strain>
    </source>
</reference>
<dbReference type="Gene3D" id="3.30.530.20">
    <property type="match status" value="1"/>
</dbReference>
<evidence type="ECO:0000313" key="3">
    <source>
        <dbReference type="Proteomes" id="UP000326831"/>
    </source>
</evidence>
<dbReference type="InterPro" id="IPR019587">
    <property type="entry name" value="Polyketide_cyclase/dehydratase"/>
</dbReference>
<reference evidence="1" key="3">
    <citation type="submission" date="2020-09" db="EMBL/GenBank/DDBJ databases">
        <authorList>
            <person name="Sun Q."/>
            <person name="Ohkuma M."/>
        </authorList>
    </citation>
    <scope>NUCLEOTIDE SEQUENCE</scope>
    <source>
        <strain evidence="1">JCM 4834</strain>
    </source>
</reference>
<dbReference type="Proteomes" id="UP000326831">
    <property type="component" value="Chromosome"/>
</dbReference>
<dbReference type="EMBL" id="BMVX01000011">
    <property type="protein sequence ID" value="GGZ70215.1"/>
    <property type="molecule type" value="Genomic_DNA"/>
</dbReference>